<keyword evidence="3" id="KW-0010">Activator</keyword>
<dbReference type="InterPro" id="IPR016032">
    <property type="entry name" value="Sig_transdc_resp-reg_C-effctor"/>
</dbReference>
<dbReference type="PRINTS" id="PR00038">
    <property type="entry name" value="HTHLUXR"/>
</dbReference>
<dbReference type="SUPFAM" id="SSF46894">
    <property type="entry name" value="C-terminal effector domain of the bipartite response regulators"/>
    <property type="match status" value="1"/>
</dbReference>
<dbReference type="SMART" id="SM00421">
    <property type="entry name" value="HTH_LUXR"/>
    <property type="match status" value="1"/>
</dbReference>
<keyword evidence="2" id="KW-0238">DNA-binding</keyword>
<keyword evidence="4" id="KW-0804">Transcription</keyword>
<protein>
    <submittedName>
        <fullName evidence="6">LuxR family transcriptional regulatory protein</fullName>
    </submittedName>
</protein>
<name>A0A0T9T9I7_YERAE</name>
<dbReference type="PANTHER" id="PTHR44688">
    <property type="entry name" value="DNA-BINDING TRANSCRIPTIONAL ACTIVATOR DEVR_DOSR"/>
    <property type="match status" value="1"/>
</dbReference>
<evidence type="ECO:0000256" key="2">
    <source>
        <dbReference type="ARBA" id="ARBA00023125"/>
    </source>
</evidence>
<dbReference type="RefSeq" id="WP_050125166.1">
    <property type="nucleotide sequence ID" value="NZ_CABHQD010000231.1"/>
</dbReference>
<proteinExistence type="predicted"/>
<evidence type="ECO:0000256" key="1">
    <source>
        <dbReference type="ARBA" id="ARBA00023015"/>
    </source>
</evidence>
<dbReference type="CDD" id="cd06170">
    <property type="entry name" value="LuxR_C_like"/>
    <property type="match status" value="1"/>
</dbReference>
<keyword evidence="1" id="KW-0805">Transcription regulation</keyword>
<dbReference type="AlphaFoldDB" id="A0A0T9T9I7"/>
<evidence type="ECO:0000256" key="4">
    <source>
        <dbReference type="ARBA" id="ARBA00023163"/>
    </source>
</evidence>
<evidence type="ECO:0000259" key="5">
    <source>
        <dbReference type="PROSITE" id="PS50043"/>
    </source>
</evidence>
<dbReference type="InterPro" id="IPR000792">
    <property type="entry name" value="Tscrpt_reg_LuxR_C"/>
</dbReference>
<sequence length="208" mass="23648">MRVIVVSNCNLTILSLDIIIKELKLVLDENLEVNIELYHSVDDEKIYSKSSERSVIILDVDNIPPSQVFNTISQVRESNVLSFVMVFCRKHEDTEDFTYLSILSDGILCKTASVVKIKSMITQLLLSCKTPKGFNRVDLTDKIKSKLTNRENEVLECILLGLRNTDISQKLDMKSKTASAHRRNIYNKLGVKTINEILRNLLAPQSMC</sequence>
<dbReference type="Proteomes" id="UP000040088">
    <property type="component" value="Unassembled WGS sequence"/>
</dbReference>
<gene>
    <name evidence="6" type="ORF">ERS008460_00596</name>
</gene>
<dbReference type="Pfam" id="PF00196">
    <property type="entry name" value="GerE"/>
    <property type="match status" value="1"/>
</dbReference>
<organism evidence="6 7">
    <name type="scientific">Yersinia aleksiciae</name>
    <dbReference type="NCBI Taxonomy" id="263819"/>
    <lineage>
        <taxon>Bacteria</taxon>
        <taxon>Pseudomonadati</taxon>
        <taxon>Pseudomonadota</taxon>
        <taxon>Gammaproteobacteria</taxon>
        <taxon>Enterobacterales</taxon>
        <taxon>Yersiniaceae</taxon>
        <taxon>Yersinia</taxon>
    </lineage>
</organism>
<accession>A0A0T9T9I7</accession>
<dbReference type="GO" id="GO:0006355">
    <property type="term" value="P:regulation of DNA-templated transcription"/>
    <property type="evidence" value="ECO:0007669"/>
    <property type="project" value="InterPro"/>
</dbReference>
<dbReference type="PROSITE" id="PS50043">
    <property type="entry name" value="HTH_LUXR_2"/>
    <property type="match status" value="1"/>
</dbReference>
<dbReference type="Gene3D" id="3.40.50.2300">
    <property type="match status" value="1"/>
</dbReference>
<dbReference type="EMBL" id="CQEM01000002">
    <property type="protein sequence ID" value="CNK69264.1"/>
    <property type="molecule type" value="Genomic_DNA"/>
</dbReference>
<reference evidence="7" key="1">
    <citation type="submission" date="2015-03" db="EMBL/GenBank/DDBJ databases">
        <authorList>
            <consortium name="Pathogen Informatics"/>
        </authorList>
    </citation>
    <scope>NUCLEOTIDE SEQUENCE [LARGE SCALE GENOMIC DNA]</scope>
    <source>
        <strain evidence="7">IP27925</strain>
    </source>
</reference>
<evidence type="ECO:0000256" key="3">
    <source>
        <dbReference type="ARBA" id="ARBA00023159"/>
    </source>
</evidence>
<dbReference type="GO" id="GO:0003677">
    <property type="term" value="F:DNA binding"/>
    <property type="evidence" value="ECO:0007669"/>
    <property type="project" value="UniProtKB-KW"/>
</dbReference>
<dbReference type="PANTHER" id="PTHR44688:SF16">
    <property type="entry name" value="DNA-BINDING TRANSCRIPTIONAL ACTIVATOR DEVR_DOSR"/>
    <property type="match status" value="1"/>
</dbReference>
<evidence type="ECO:0000313" key="6">
    <source>
        <dbReference type="EMBL" id="CNK69264.1"/>
    </source>
</evidence>
<evidence type="ECO:0000313" key="7">
    <source>
        <dbReference type="Proteomes" id="UP000040088"/>
    </source>
</evidence>
<feature type="domain" description="HTH luxR-type" evidence="5">
    <location>
        <begin position="140"/>
        <end position="205"/>
    </location>
</feature>